<name>A0A3G5AH84_9VIRU</name>
<dbReference type="SUPFAM" id="SSF52540">
    <property type="entry name" value="P-loop containing nucleoside triphosphate hydrolases"/>
    <property type="match status" value="1"/>
</dbReference>
<evidence type="ECO:0000313" key="1">
    <source>
        <dbReference type="EMBL" id="AYV86572.1"/>
    </source>
</evidence>
<reference evidence="1" key="1">
    <citation type="submission" date="2018-10" db="EMBL/GenBank/DDBJ databases">
        <title>Hidden diversity of soil giant viruses.</title>
        <authorList>
            <person name="Schulz F."/>
            <person name="Alteio L."/>
            <person name="Goudeau D."/>
            <person name="Ryan E.M."/>
            <person name="Malmstrom R.R."/>
            <person name="Blanchard J."/>
            <person name="Woyke T."/>
        </authorList>
    </citation>
    <scope>NUCLEOTIDE SEQUENCE</scope>
    <source>
        <strain evidence="1">SYV1</strain>
    </source>
</reference>
<sequence>MSSMTTPPLSVSTNIASPTSSLNSISYQYPSQSPISPPVDNFDVKINPNYCTQELFSPHMDCVAYVQDKFPSAPSSVEEFIVKWHQFQPQFQPPLKSHFLCPPTSYKSLQHKKMYSWLRSKADSLVSKVPQQNYKDKEGSCSSSIVGAKGIGKSTMMRAFTSFLPFLYSEIIPIYISYNNSLATESMVLKKSLMNVIKDILHSHHGFPKNEEGGDRLEISLEKHNKYVMLFVDELDQLYRIAKDDQVYSNSKTSLHDLAYLGNTRSGRIVTILCGSSALLSHLITCNIDIEDRPSFPLSQVVNLNGTKYLPWKLERSLPTDLDLIGTICPDYKDNLVSKRILAFFSGCTPRYVERLLQKDVDPTSIESLSSDENFGSSNTLRLENLRKVWFRILDALAKKNEELLTSLIVDQNLPFTAIGTINWETNLKSLSYDEVRILLEELQDKQVLNHLLHLTDRSYLMLSGVEHGAPCFVYPGTMMMLCKRKLHTNSISNLRISASTFFQDLFSM</sequence>
<protein>
    <submittedName>
        <fullName evidence="1">Uncharacterized protein</fullName>
    </submittedName>
</protein>
<accession>A0A3G5AH84</accession>
<proteinExistence type="predicted"/>
<dbReference type="EMBL" id="MK072509">
    <property type="protein sequence ID" value="AYV86572.1"/>
    <property type="molecule type" value="Genomic_DNA"/>
</dbReference>
<organism evidence="1">
    <name type="scientific">Sylvanvirus sp</name>
    <dbReference type="NCBI Taxonomy" id="2487774"/>
    <lineage>
        <taxon>Viruses</taxon>
    </lineage>
</organism>
<dbReference type="InterPro" id="IPR027417">
    <property type="entry name" value="P-loop_NTPase"/>
</dbReference>
<dbReference type="Gene3D" id="3.40.50.300">
    <property type="entry name" value="P-loop containing nucleotide triphosphate hydrolases"/>
    <property type="match status" value="1"/>
</dbReference>
<gene>
    <name evidence="1" type="ORF">Sylvanvirus3_26</name>
</gene>